<evidence type="ECO:0000256" key="1">
    <source>
        <dbReference type="SAM" id="Phobius"/>
    </source>
</evidence>
<dbReference type="InterPro" id="IPR029787">
    <property type="entry name" value="Nucleotide_cyclase"/>
</dbReference>
<dbReference type="InterPro" id="IPR052155">
    <property type="entry name" value="Biofilm_reg_signaling"/>
</dbReference>
<name>A0ABS9E6P6_9HYPH</name>
<dbReference type="NCBIfam" id="TIGR00254">
    <property type="entry name" value="GGDEF"/>
    <property type="match status" value="1"/>
</dbReference>
<dbReference type="Pfam" id="PF00990">
    <property type="entry name" value="GGDEF"/>
    <property type="match status" value="1"/>
</dbReference>
<dbReference type="CDD" id="cd01949">
    <property type="entry name" value="GGDEF"/>
    <property type="match status" value="1"/>
</dbReference>
<dbReference type="PANTHER" id="PTHR44757">
    <property type="entry name" value="DIGUANYLATE CYCLASE DGCP"/>
    <property type="match status" value="1"/>
</dbReference>
<sequence>MHRAKPSRIVTSIASIFVAFAVLVVGFIISSLFVLDVASKSANELKLDADQRAVSGLVSREIEDLSQRQSEVAWWDTSVVALSDGVDRTFFADAMLGWFPKEYGIDRSLLMSPDHQVLLHADGEEFTPDAPAQSFAAQTMDLVRQAQAKYIEQRVGKAGAFWIEGDPVRDDPVLYVYDIRRIDGEIGIVVAQAIVPDGEMVLPDGPAHILVSFRPFTPARMAAYQTEIELADFDIRLTPPLDGENVIELSSGLSNQTIYASWVSELPSHGIWAKSAPALALMLAVIAFVMLGVTIAYARLVYRTRKAEARNRYLAGHDALTGLPNRNRFELALKRDIGRNYLKKCAVLCVDLDRFKPVNDTYGHHAGDQVLRVVARRIHDVIGDLGMVARLGGDEFIALLHDAAHKDEVMMLCDRLIESVCQKISFEGHEFYVGASVGVAWWPDDGHSADMVVRRADQALYRAKELGRGRAVQAADLENDHDYTPGFAGHTLLA</sequence>
<feature type="transmembrane region" description="Helical" evidence="1">
    <location>
        <begin position="278"/>
        <end position="302"/>
    </location>
</feature>
<evidence type="ECO:0000313" key="4">
    <source>
        <dbReference type="Proteomes" id="UP001201217"/>
    </source>
</evidence>
<dbReference type="Proteomes" id="UP001201217">
    <property type="component" value="Unassembled WGS sequence"/>
</dbReference>
<keyword evidence="4" id="KW-1185">Reference proteome</keyword>
<dbReference type="SMART" id="SM00267">
    <property type="entry name" value="GGDEF"/>
    <property type="match status" value="1"/>
</dbReference>
<dbReference type="PROSITE" id="PS50887">
    <property type="entry name" value="GGDEF"/>
    <property type="match status" value="1"/>
</dbReference>
<feature type="transmembrane region" description="Helical" evidence="1">
    <location>
        <begin position="12"/>
        <end position="35"/>
    </location>
</feature>
<dbReference type="Gene3D" id="3.30.70.270">
    <property type="match status" value="1"/>
</dbReference>
<evidence type="ECO:0000313" key="3">
    <source>
        <dbReference type="EMBL" id="MCF4098543.1"/>
    </source>
</evidence>
<feature type="domain" description="GGDEF" evidence="2">
    <location>
        <begin position="343"/>
        <end position="476"/>
    </location>
</feature>
<dbReference type="InterPro" id="IPR000160">
    <property type="entry name" value="GGDEF_dom"/>
</dbReference>
<protein>
    <submittedName>
        <fullName evidence="3">GGDEF domain-containing protein</fullName>
    </submittedName>
</protein>
<keyword evidence="1" id="KW-0472">Membrane</keyword>
<dbReference type="SUPFAM" id="SSF55073">
    <property type="entry name" value="Nucleotide cyclase"/>
    <property type="match status" value="1"/>
</dbReference>
<organism evidence="3 4">
    <name type="scientific">Maritalea mediterranea</name>
    <dbReference type="NCBI Taxonomy" id="2909667"/>
    <lineage>
        <taxon>Bacteria</taxon>
        <taxon>Pseudomonadati</taxon>
        <taxon>Pseudomonadota</taxon>
        <taxon>Alphaproteobacteria</taxon>
        <taxon>Hyphomicrobiales</taxon>
        <taxon>Devosiaceae</taxon>
        <taxon>Maritalea</taxon>
    </lineage>
</organism>
<keyword evidence="1" id="KW-1133">Transmembrane helix</keyword>
<reference evidence="3 4" key="1">
    <citation type="submission" date="2022-01" db="EMBL/GenBank/DDBJ databases">
        <title>Maritalea mediterranea sp. nov., isolated from marine plastic residues from the Malva-rosa beach (Valencia, Spain).</title>
        <authorList>
            <person name="Vidal-Verdu A."/>
            <person name="Molina-Menor E."/>
            <person name="Pascual J."/>
            <person name="Pereto J."/>
            <person name="Porcar M."/>
        </authorList>
    </citation>
    <scope>NUCLEOTIDE SEQUENCE [LARGE SCALE GENOMIC DNA]</scope>
    <source>
        <strain evidence="3 4">P4.10X</strain>
    </source>
</reference>
<evidence type="ECO:0000259" key="2">
    <source>
        <dbReference type="PROSITE" id="PS50887"/>
    </source>
</evidence>
<dbReference type="EMBL" id="JAKGTI010000001">
    <property type="protein sequence ID" value="MCF4098543.1"/>
    <property type="molecule type" value="Genomic_DNA"/>
</dbReference>
<dbReference type="InterPro" id="IPR043128">
    <property type="entry name" value="Rev_trsase/Diguanyl_cyclase"/>
</dbReference>
<keyword evidence="1" id="KW-0812">Transmembrane</keyword>
<gene>
    <name evidence="3" type="ORF">L1I42_08580</name>
</gene>
<dbReference type="PANTHER" id="PTHR44757:SF4">
    <property type="entry name" value="DIGUANYLATE CYCLASE DGCE-RELATED"/>
    <property type="match status" value="1"/>
</dbReference>
<dbReference type="InterPro" id="IPR007892">
    <property type="entry name" value="CHASE4"/>
</dbReference>
<proteinExistence type="predicted"/>
<accession>A0ABS9E6P6</accession>
<dbReference type="Pfam" id="PF05228">
    <property type="entry name" value="CHASE4"/>
    <property type="match status" value="1"/>
</dbReference>
<comment type="caution">
    <text evidence="3">The sequence shown here is derived from an EMBL/GenBank/DDBJ whole genome shotgun (WGS) entry which is preliminary data.</text>
</comment>
<dbReference type="RefSeq" id="WP_236114060.1">
    <property type="nucleotide sequence ID" value="NZ_JAKGTI010000001.1"/>
</dbReference>